<comment type="caution">
    <text evidence="2">The sequence shown here is derived from an EMBL/GenBank/DDBJ whole genome shotgun (WGS) entry which is preliminary data.</text>
</comment>
<name>A0A0G0E3X9_9BACT</name>
<keyword evidence="1" id="KW-0812">Transmembrane</keyword>
<feature type="transmembrane region" description="Helical" evidence="1">
    <location>
        <begin position="34"/>
        <end position="56"/>
    </location>
</feature>
<keyword evidence="1" id="KW-0472">Membrane</keyword>
<dbReference type="AlphaFoldDB" id="A0A0G0E3X9"/>
<proteinExistence type="predicted"/>
<dbReference type="STRING" id="1618480.US11_C0006G0030"/>
<dbReference type="InterPro" id="IPR043993">
    <property type="entry name" value="T4SS_pilin"/>
</dbReference>
<dbReference type="EMBL" id="LBRS01000006">
    <property type="protein sequence ID" value="KKQ01588.1"/>
    <property type="molecule type" value="Genomic_DNA"/>
</dbReference>
<evidence type="ECO:0000313" key="3">
    <source>
        <dbReference type="Proteomes" id="UP000034344"/>
    </source>
</evidence>
<evidence type="ECO:0008006" key="4">
    <source>
        <dbReference type="Google" id="ProtNLM"/>
    </source>
</evidence>
<sequence>MKTLLLAQNINLGGQNIQGPLVGINNLGDVVNKIVNIVLFPAAGIILLLVFIWGGYDFVLSQGNPEKVKSAQAKLTTGIIGFFLLVLAFFLSKLVARIFGLDTGIL</sequence>
<evidence type="ECO:0000256" key="1">
    <source>
        <dbReference type="SAM" id="Phobius"/>
    </source>
</evidence>
<keyword evidence="1" id="KW-1133">Transmembrane helix</keyword>
<reference evidence="2 3" key="1">
    <citation type="journal article" date="2015" name="Nature">
        <title>rRNA introns, odd ribosomes, and small enigmatic genomes across a large radiation of phyla.</title>
        <authorList>
            <person name="Brown C.T."/>
            <person name="Hug L.A."/>
            <person name="Thomas B.C."/>
            <person name="Sharon I."/>
            <person name="Castelle C.J."/>
            <person name="Singh A."/>
            <person name="Wilkins M.J."/>
            <person name="Williams K.H."/>
            <person name="Banfield J.F."/>
        </authorList>
    </citation>
    <scope>NUCLEOTIDE SEQUENCE [LARGE SCALE GENOMIC DNA]</scope>
</reference>
<gene>
    <name evidence="2" type="ORF">US11_C0006G0030</name>
</gene>
<protein>
    <recommendedName>
        <fullName evidence="4">Integral membrane protein</fullName>
    </recommendedName>
</protein>
<feature type="transmembrane region" description="Helical" evidence="1">
    <location>
        <begin position="76"/>
        <end position="96"/>
    </location>
</feature>
<accession>A0A0G0E3X9</accession>
<evidence type="ECO:0000313" key="2">
    <source>
        <dbReference type="EMBL" id="KKQ01588.1"/>
    </source>
</evidence>
<organism evidence="2 3">
    <name type="scientific">Candidatus Roizmanbacteria bacterium GW2011_GWA2_36_23</name>
    <dbReference type="NCBI Taxonomy" id="1618480"/>
    <lineage>
        <taxon>Bacteria</taxon>
        <taxon>Candidatus Roizmaniibacteriota</taxon>
    </lineage>
</organism>
<dbReference type="Proteomes" id="UP000034344">
    <property type="component" value="Unassembled WGS sequence"/>
</dbReference>
<dbReference type="Pfam" id="PF18895">
    <property type="entry name" value="T4SS_pilin"/>
    <property type="match status" value="1"/>
</dbReference>